<gene>
    <name evidence="2" type="ORF">AQJ54_01075</name>
</gene>
<feature type="compositionally biased region" description="Basic and acidic residues" evidence="1">
    <location>
        <begin position="12"/>
        <end position="24"/>
    </location>
</feature>
<evidence type="ECO:0000313" key="2">
    <source>
        <dbReference type="EMBL" id="KUN71390.1"/>
    </source>
</evidence>
<protein>
    <submittedName>
        <fullName evidence="2">Uncharacterized protein</fullName>
    </submittedName>
</protein>
<feature type="region of interest" description="Disordered" evidence="1">
    <location>
        <begin position="1"/>
        <end position="25"/>
    </location>
</feature>
<proteinExistence type="predicted"/>
<comment type="caution">
    <text evidence="2">The sequence shown here is derived from an EMBL/GenBank/DDBJ whole genome shotgun (WGS) entry which is preliminary data.</text>
</comment>
<dbReference type="Proteomes" id="UP000054375">
    <property type="component" value="Unassembled WGS sequence"/>
</dbReference>
<accession>A0A101SC49</accession>
<sequence length="85" mass="8921">MSVDSKSPLPDNHGDDQPPDDREGQLTGVDVAVRLIGVAIVFAIVDTQIPLDLGEYFVSILSVYGAYLLARMGGPEPPTGGLLVA</sequence>
<reference evidence="2 3" key="1">
    <citation type="submission" date="2015-10" db="EMBL/GenBank/DDBJ databases">
        <title>Draft genome sequence of Streptomyces griseorubiginosus DSM 40469, type strain for the species Streptomyces griseorubiginosus.</title>
        <authorList>
            <person name="Ruckert C."/>
            <person name="Winkler A."/>
            <person name="Kalinowski J."/>
            <person name="Kampfer P."/>
            <person name="Glaeser S."/>
        </authorList>
    </citation>
    <scope>NUCLEOTIDE SEQUENCE [LARGE SCALE GENOMIC DNA]</scope>
    <source>
        <strain evidence="2 3">DSM 40469</strain>
    </source>
</reference>
<dbReference type="RefSeq" id="WP_062232987.1">
    <property type="nucleotide sequence ID" value="NZ_JBPJFL010000001.1"/>
</dbReference>
<organism evidence="2 3">
    <name type="scientific">Streptomyces griseorubiginosus</name>
    <dbReference type="NCBI Taxonomy" id="67304"/>
    <lineage>
        <taxon>Bacteria</taxon>
        <taxon>Bacillati</taxon>
        <taxon>Actinomycetota</taxon>
        <taxon>Actinomycetes</taxon>
        <taxon>Kitasatosporales</taxon>
        <taxon>Streptomycetaceae</taxon>
        <taxon>Streptomyces</taxon>
    </lineage>
</organism>
<name>A0A101SC49_9ACTN</name>
<evidence type="ECO:0000313" key="3">
    <source>
        <dbReference type="Proteomes" id="UP000054375"/>
    </source>
</evidence>
<keyword evidence="3" id="KW-1185">Reference proteome</keyword>
<evidence type="ECO:0000256" key="1">
    <source>
        <dbReference type="SAM" id="MobiDB-lite"/>
    </source>
</evidence>
<dbReference type="EMBL" id="LMWV01000002">
    <property type="protein sequence ID" value="KUN71390.1"/>
    <property type="molecule type" value="Genomic_DNA"/>
</dbReference>
<dbReference type="AlphaFoldDB" id="A0A101SC49"/>